<evidence type="ECO:0000256" key="1">
    <source>
        <dbReference type="ARBA" id="ARBA00004651"/>
    </source>
</evidence>
<gene>
    <name evidence="11 12" type="primary">crcB</name>
    <name evidence="11" type="synonym">fluC</name>
    <name evidence="12" type="ORF">PP769_00830</name>
</gene>
<dbReference type="GO" id="GO:0046872">
    <property type="term" value="F:metal ion binding"/>
    <property type="evidence" value="ECO:0007669"/>
    <property type="project" value="UniProtKB-KW"/>
</dbReference>
<keyword evidence="11" id="KW-0813">Transport</keyword>
<dbReference type="KEGG" id="nall:PP769_00830"/>
<protein>
    <recommendedName>
        <fullName evidence="11">Fluoride-specific ion channel FluC</fullName>
    </recommendedName>
</protein>
<feature type="transmembrane region" description="Helical" evidence="11">
    <location>
        <begin position="9"/>
        <end position="30"/>
    </location>
</feature>
<dbReference type="RefSeq" id="WP_312644037.1">
    <property type="nucleotide sequence ID" value="NZ_CP116967.1"/>
</dbReference>
<comment type="similarity">
    <text evidence="9 11">Belongs to the fluoride channel Fluc/FEX (TC 1.A.43) family.</text>
</comment>
<keyword evidence="8 11" id="KW-0407">Ion channel</keyword>
<dbReference type="GO" id="GO:0140114">
    <property type="term" value="P:cellular detoxification of fluoride"/>
    <property type="evidence" value="ECO:0007669"/>
    <property type="project" value="UniProtKB-UniRule"/>
</dbReference>
<keyword evidence="7 11" id="KW-0472">Membrane</keyword>
<keyword evidence="4 11" id="KW-0812">Transmembrane</keyword>
<feature type="transmembrane region" description="Helical" evidence="11">
    <location>
        <begin position="36"/>
        <end position="61"/>
    </location>
</feature>
<feature type="binding site" evidence="11">
    <location>
        <position position="81"/>
    </location>
    <ligand>
        <name>Na(+)</name>
        <dbReference type="ChEBI" id="CHEBI:29101"/>
        <note>structural</note>
    </ligand>
</feature>
<dbReference type="GO" id="GO:0005886">
    <property type="term" value="C:plasma membrane"/>
    <property type="evidence" value="ECO:0007669"/>
    <property type="project" value="UniProtKB-SubCell"/>
</dbReference>
<comment type="function">
    <text evidence="11">Fluoride-specific ion channel. Important for reducing fluoride concentration in the cell, thus reducing its toxicity.</text>
</comment>
<dbReference type="GO" id="GO:0062054">
    <property type="term" value="F:fluoride channel activity"/>
    <property type="evidence" value="ECO:0007669"/>
    <property type="project" value="UniProtKB-UniRule"/>
</dbReference>
<comment type="activity regulation">
    <text evidence="11">Na(+) is not transported, but it plays an essential structural role and its presence is essential for fluoride channel function.</text>
</comment>
<evidence type="ECO:0000256" key="9">
    <source>
        <dbReference type="ARBA" id="ARBA00035120"/>
    </source>
</evidence>
<evidence type="ECO:0000256" key="3">
    <source>
        <dbReference type="ARBA" id="ARBA00022519"/>
    </source>
</evidence>
<dbReference type="HAMAP" id="MF_00454">
    <property type="entry name" value="FluC"/>
    <property type="match status" value="1"/>
</dbReference>
<evidence type="ECO:0000256" key="8">
    <source>
        <dbReference type="ARBA" id="ARBA00023303"/>
    </source>
</evidence>
<dbReference type="EMBL" id="CP116967">
    <property type="protein sequence ID" value="WNM58338.1"/>
    <property type="molecule type" value="Genomic_DNA"/>
</dbReference>
<dbReference type="AlphaFoldDB" id="A0AA96GG99"/>
<dbReference type="Proteomes" id="UP001302719">
    <property type="component" value="Chromosome"/>
</dbReference>
<dbReference type="PANTHER" id="PTHR28259">
    <property type="entry name" value="FLUORIDE EXPORT PROTEIN 1-RELATED"/>
    <property type="match status" value="1"/>
</dbReference>
<keyword evidence="11" id="KW-0479">Metal-binding</keyword>
<evidence type="ECO:0000256" key="7">
    <source>
        <dbReference type="ARBA" id="ARBA00023136"/>
    </source>
</evidence>
<organism evidence="12 13">
    <name type="scientific">Candidatus Nitrospira allomarina</name>
    <dbReference type="NCBI Taxonomy" id="3020900"/>
    <lineage>
        <taxon>Bacteria</taxon>
        <taxon>Pseudomonadati</taxon>
        <taxon>Nitrospirota</taxon>
        <taxon>Nitrospiria</taxon>
        <taxon>Nitrospirales</taxon>
        <taxon>Nitrospiraceae</taxon>
        <taxon>Nitrospira</taxon>
    </lineage>
</organism>
<dbReference type="Pfam" id="PF02537">
    <property type="entry name" value="CRCB"/>
    <property type="match status" value="1"/>
</dbReference>
<evidence type="ECO:0000256" key="11">
    <source>
        <dbReference type="HAMAP-Rule" id="MF_00454"/>
    </source>
</evidence>
<evidence type="ECO:0000256" key="10">
    <source>
        <dbReference type="ARBA" id="ARBA00035585"/>
    </source>
</evidence>
<evidence type="ECO:0000256" key="2">
    <source>
        <dbReference type="ARBA" id="ARBA00022475"/>
    </source>
</evidence>
<keyword evidence="13" id="KW-1185">Reference proteome</keyword>
<keyword evidence="5 11" id="KW-1133">Transmembrane helix</keyword>
<name>A0AA96GG99_9BACT</name>
<dbReference type="NCBIfam" id="TIGR00494">
    <property type="entry name" value="crcB"/>
    <property type="match status" value="1"/>
</dbReference>
<comment type="subcellular location">
    <subcellularLocation>
        <location evidence="1 11">Cell membrane</location>
        <topology evidence="1 11">Multi-pass membrane protein</topology>
    </subcellularLocation>
</comment>
<keyword evidence="2 11" id="KW-1003">Cell membrane</keyword>
<dbReference type="InterPro" id="IPR003691">
    <property type="entry name" value="FluC"/>
</dbReference>
<comment type="catalytic activity">
    <reaction evidence="10">
        <text>fluoride(in) = fluoride(out)</text>
        <dbReference type="Rhea" id="RHEA:76159"/>
        <dbReference type="ChEBI" id="CHEBI:17051"/>
    </reaction>
    <physiologicalReaction direction="left-to-right" evidence="10">
        <dbReference type="Rhea" id="RHEA:76160"/>
    </physiologicalReaction>
</comment>
<keyword evidence="3" id="KW-0997">Cell inner membrane</keyword>
<dbReference type="PANTHER" id="PTHR28259:SF1">
    <property type="entry name" value="FLUORIDE EXPORT PROTEIN 1-RELATED"/>
    <property type="match status" value="1"/>
</dbReference>
<sequence>MIPYGLPQLLWVGLGGFLGSVGRFVISGFFNRLSPALAFPIGTLAVNILGCFLIGLLHGWAESRNILGTDTRIFLFIGVLGGFTTYSTFGFESLALLKDGAMLKASANIIIHVFVGLAAVWLGDTLGRL</sequence>
<feature type="transmembrane region" description="Helical" evidence="11">
    <location>
        <begin position="73"/>
        <end position="97"/>
    </location>
</feature>
<evidence type="ECO:0000313" key="13">
    <source>
        <dbReference type="Proteomes" id="UP001302719"/>
    </source>
</evidence>
<evidence type="ECO:0000256" key="6">
    <source>
        <dbReference type="ARBA" id="ARBA00023065"/>
    </source>
</evidence>
<evidence type="ECO:0000256" key="5">
    <source>
        <dbReference type="ARBA" id="ARBA00022989"/>
    </source>
</evidence>
<feature type="binding site" evidence="11">
    <location>
        <position position="84"/>
    </location>
    <ligand>
        <name>Na(+)</name>
        <dbReference type="ChEBI" id="CHEBI:29101"/>
        <note>structural</note>
    </ligand>
</feature>
<feature type="transmembrane region" description="Helical" evidence="11">
    <location>
        <begin position="109"/>
        <end position="127"/>
    </location>
</feature>
<evidence type="ECO:0000256" key="4">
    <source>
        <dbReference type="ARBA" id="ARBA00022692"/>
    </source>
</evidence>
<keyword evidence="6 11" id="KW-0406">Ion transport</keyword>
<evidence type="ECO:0000313" key="12">
    <source>
        <dbReference type="EMBL" id="WNM58338.1"/>
    </source>
</evidence>
<accession>A0AA96GG99</accession>
<keyword evidence="11" id="KW-0915">Sodium</keyword>
<reference evidence="12 13" key="1">
    <citation type="submission" date="2023-01" db="EMBL/GenBank/DDBJ databases">
        <title>Cultivation and genomic characterization of new, ubiquitous marine nitrite-oxidizing bacteria from the Nitrospirales.</title>
        <authorList>
            <person name="Mueller A.J."/>
            <person name="Daebeler A."/>
            <person name="Herbold C.W."/>
            <person name="Kirkegaard R.H."/>
            <person name="Daims H."/>
        </authorList>
    </citation>
    <scope>NUCLEOTIDE SEQUENCE [LARGE SCALE GENOMIC DNA]</scope>
    <source>
        <strain evidence="12 13">VA</strain>
    </source>
</reference>
<proteinExistence type="inferred from homology"/>